<dbReference type="InterPro" id="IPR002048">
    <property type="entry name" value="EF_hand_dom"/>
</dbReference>
<dbReference type="GO" id="GO:0005509">
    <property type="term" value="F:calcium ion binding"/>
    <property type="evidence" value="ECO:0007669"/>
    <property type="project" value="InterPro"/>
</dbReference>
<dbReference type="AlphaFoldDB" id="A0AAV2QMY8"/>
<organism evidence="4 5">
    <name type="scientific">Meganyctiphanes norvegica</name>
    <name type="common">Northern krill</name>
    <name type="synonym">Thysanopoda norvegica</name>
    <dbReference type="NCBI Taxonomy" id="48144"/>
    <lineage>
        <taxon>Eukaryota</taxon>
        <taxon>Metazoa</taxon>
        <taxon>Ecdysozoa</taxon>
        <taxon>Arthropoda</taxon>
        <taxon>Crustacea</taxon>
        <taxon>Multicrustacea</taxon>
        <taxon>Malacostraca</taxon>
        <taxon>Eumalacostraca</taxon>
        <taxon>Eucarida</taxon>
        <taxon>Euphausiacea</taxon>
        <taxon>Euphausiidae</taxon>
        <taxon>Meganyctiphanes</taxon>
    </lineage>
</organism>
<dbReference type="SUPFAM" id="SSF47473">
    <property type="entry name" value="EF-hand"/>
    <property type="match status" value="1"/>
</dbReference>
<evidence type="ECO:0000256" key="2">
    <source>
        <dbReference type="SAM" id="MobiDB-lite"/>
    </source>
</evidence>
<evidence type="ECO:0000259" key="3">
    <source>
        <dbReference type="PROSITE" id="PS50222"/>
    </source>
</evidence>
<dbReference type="PROSITE" id="PS00018">
    <property type="entry name" value="EF_HAND_1"/>
    <property type="match status" value="2"/>
</dbReference>
<sequence>MTMLEWVKGIFGSPKKKGPPKDQSPISPFRKEKLLYEFNTFFDINGDGVIERCDLEDAAERLGHRHGWPDCDERLVQVQKSMRNLWVALQSHVDVDHNNKVTRNEWVSMWEEVERKSMRRESVLTNAFLVPSSESHTGQFYPVWITEYFAYKYSLLDAAGDGTLDEEEYTYVMTQHGATEAQAKKAWVLFSQGQRSISPEQFNCLCEQFLLSDDPNDPGTYLAAKLYFLPGQEPDKDPQPSPNETELNCDNDT</sequence>
<dbReference type="InterPro" id="IPR018247">
    <property type="entry name" value="EF_Hand_1_Ca_BS"/>
</dbReference>
<accession>A0AAV2QMY8</accession>
<feature type="domain" description="EF-hand" evidence="3">
    <location>
        <begin position="42"/>
        <end position="65"/>
    </location>
</feature>
<feature type="region of interest" description="Disordered" evidence="2">
    <location>
        <begin position="231"/>
        <end position="253"/>
    </location>
</feature>
<name>A0AAV2QMY8_MEGNR</name>
<evidence type="ECO:0000313" key="4">
    <source>
        <dbReference type="EMBL" id="CAL4087989.1"/>
    </source>
</evidence>
<keyword evidence="1" id="KW-0106">Calcium</keyword>
<dbReference type="PROSITE" id="PS50222">
    <property type="entry name" value="EF_HAND_2"/>
    <property type="match status" value="2"/>
</dbReference>
<gene>
    <name evidence="4" type="ORF">MNOR_LOCUS13408</name>
</gene>
<keyword evidence="5" id="KW-1185">Reference proteome</keyword>
<proteinExistence type="predicted"/>
<reference evidence="4 5" key="1">
    <citation type="submission" date="2024-05" db="EMBL/GenBank/DDBJ databases">
        <authorList>
            <person name="Wallberg A."/>
        </authorList>
    </citation>
    <scope>NUCLEOTIDE SEQUENCE [LARGE SCALE GENOMIC DNA]</scope>
</reference>
<dbReference type="Gene3D" id="1.10.238.10">
    <property type="entry name" value="EF-hand"/>
    <property type="match status" value="1"/>
</dbReference>
<feature type="domain" description="EF-hand" evidence="3">
    <location>
        <begin position="144"/>
        <end position="179"/>
    </location>
</feature>
<protein>
    <recommendedName>
        <fullName evidence="3">EF-hand domain-containing protein</fullName>
    </recommendedName>
</protein>
<dbReference type="EMBL" id="CAXKWB010007659">
    <property type="protein sequence ID" value="CAL4087989.1"/>
    <property type="molecule type" value="Genomic_DNA"/>
</dbReference>
<dbReference type="Proteomes" id="UP001497623">
    <property type="component" value="Unassembled WGS sequence"/>
</dbReference>
<comment type="caution">
    <text evidence="4">The sequence shown here is derived from an EMBL/GenBank/DDBJ whole genome shotgun (WGS) entry which is preliminary data.</text>
</comment>
<dbReference type="InterPro" id="IPR011992">
    <property type="entry name" value="EF-hand-dom_pair"/>
</dbReference>
<evidence type="ECO:0000313" key="5">
    <source>
        <dbReference type="Proteomes" id="UP001497623"/>
    </source>
</evidence>
<evidence type="ECO:0000256" key="1">
    <source>
        <dbReference type="ARBA" id="ARBA00022837"/>
    </source>
</evidence>